<keyword evidence="2 3" id="KW-0802">TPR repeat</keyword>
<dbReference type="InterPro" id="IPR019734">
    <property type="entry name" value="TPR_rpt"/>
</dbReference>
<gene>
    <name evidence="4" type="ORF">Baya_11250</name>
</gene>
<evidence type="ECO:0000313" key="5">
    <source>
        <dbReference type="Proteomes" id="UP000319801"/>
    </source>
</evidence>
<protein>
    <submittedName>
        <fullName evidence="4">AH receptor-interacting protein</fullName>
    </submittedName>
</protein>
<keyword evidence="1" id="KW-0677">Repeat</keyword>
<dbReference type="Proteomes" id="UP000319801">
    <property type="component" value="Unassembled WGS sequence"/>
</dbReference>
<dbReference type="PANTHER" id="PTHR11242:SF1">
    <property type="entry name" value="PPIASE FKBP-TYPE DOMAIN-CONTAINING PROTEIN"/>
    <property type="match status" value="1"/>
</dbReference>
<name>A0A556V0N0_BAGYA</name>
<dbReference type="InterPro" id="IPR011990">
    <property type="entry name" value="TPR-like_helical_dom_sf"/>
</dbReference>
<feature type="repeat" description="TPR" evidence="3">
    <location>
        <begin position="118"/>
        <end position="151"/>
    </location>
</feature>
<sequence>MQIKEFKELKSKVGHGTAPPALDMDWQQLIRLIILLQDEGSFYIKEQQFADAMVKFKNALEFVDYLQTMNCRKENWRSLDKVRLPLTLNLSQCLFELGEYEEVIKLNSQLLNNHTENLKAIYQRARAYSALYNEDKAREDFFRAERLDPKLKPIVKQELTKLGENLRAKHLRERKKY</sequence>
<evidence type="ECO:0000313" key="4">
    <source>
        <dbReference type="EMBL" id="TSQ81071.1"/>
    </source>
</evidence>
<dbReference type="EMBL" id="VCAZ01000088">
    <property type="protein sequence ID" value="TSQ81071.1"/>
    <property type="molecule type" value="Genomic_DNA"/>
</dbReference>
<dbReference type="SUPFAM" id="SSF48452">
    <property type="entry name" value="TPR-like"/>
    <property type="match status" value="1"/>
</dbReference>
<keyword evidence="4" id="KW-0675">Receptor</keyword>
<comment type="caution">
    <text evidence="4">The sequence shown here is derived from an EMBL/GenBank/DDBJ whole genome shotgun (WGS) entry which is preliminary data.</text>
</comment>
<proteinExistence type="predicted"/>
<dbReference type="OrthoDB" id="5829758at2759"/>
<dbReference type="AlphaFoldDB" id="A0A556V0N0"/>
<evidence type="ECO:0000256" key="1">
    <source>
        <dbReference type="ARBA" id="ARBA00022737"/>
    </source>
</evidence>
<dbReference type="Gene3D" id="1.25.40.10">
    <property type="entry name" value="Tetratricopeptide repeat domain"/>
    <property type="match status" value="1"/>
</dbReference>
<dbReference type="PANTHER" id="PTHR11242">
    <property type="entry name" value="ARYL HYDROCARBON RECEPTOR INTERACTING PROTEIN RELATED"/>
    <property type="match status" value="1"/>
</dbReference>
<accession>A0A556V0N0</accession>
<dbReference type="InterPro" id="IPR039663">
    <property type="entry name" value="AIP/AIPL1/TTC9"/>
</dbReference>
<keyword evidence="5" id="KW-1185">Reference proteome</keyword>
<dbReference type="SMART" id="SM00028">
    <property type="entry name" value="TPR"/>
    <property type="match status" value="2"/>
</dbReference>
<evidence type="ECO:0000256" key="2">
    <source>
        <dbReference type="ARBA" id="ARBA00022803"/>
    </source>
</evidence>
<organism evidence="4 5">
    <name type="scientific">Bagarius yarrelli</name>
    <name type="common">Goonch</name>
    <name type="synonym">Bagrus yarrelli</name>
    <dbReference type="NCBI Taxonomy" id="175774"/>
    <lineage>
        <taxon>Eukaryota</taxon>
        <taxon>Metazoa</taxon>
        <taxon>Chordata</taxon>
        <taxon>Craniata</taxon>
        <taxon>Vertebrata</taxon>
        <taxon>Euteleostomi</taxon>
        <taxon>Actinopterygii</taxon>
        <taxon>Neopterygii</taxon>
        <taxon>Teleostei</taxon>
        <taxon>Ostariophysi</taxon>
        <taxon>Siluriformes</taxon>
        <taxon>Sisoridae</taxon>
        <taxon>Sisorinae</taxon>
        <taxon>Bagarius</taxon>
    </lineage>
</organism>
<evidence type="ECO:0000256" key="3">
    <source>
        <dbReference type="PROSITE-ProRule" id="PRU00339"/>
    </source>
</evidence>
<dbReference type="PROSITE" id="PS50005">
    <property type="entry name" value="TPR"/>
    <property type="match status" value="1"/>
</dbReference>
<reference evidence="4 5" key="1">
    <citation type="journal article" date="2019" name="Genome Biol. Evol.">
        <title>Whole-Genome Sequencing of the Giant Devil Catfish, Bagarius yarrelli.</title>
        <authorList>
            <person name="Jiang W."/>
            <person name="Lv Y."/>
            <person name="Cheng L."/>
            <person name="Yang K."/>
            <person name="Chao B."/>
            <person name="Wang X."/>
            <person name="Li Y."/>
            <person name="Pan X."/>
            <person name="You X."/>
            <person name="Zhang Y."/>
            <person name="Yang J."/>
            <person name="Li J."/>
            <person name="Zhang X."/>
            <person name="Liu S."/>
            <person name="Sun C."/>
            <person name="Yang J."/>
            <person name="Shi Q."/>
        </authorList>
    </citation>
    <scope>NUCLEOTIDE SEQUENCE [LARGE SCALE GENOMIC DNA]</scope>
    <source>
        <strain evidence="4">JWS20170419001</strain>
        <tissue evidence="4">Muscle</tissue>
    </source>
</reference>